<evidence type="ECO:0000313" key="1">
    <source>
        <dbReference type="EMBL" id="KAJ1175233.1"/>
    </source>
</evidence>
<evidence type="ECO:0000313" key="2">
    <source>
        <dbReference type="Proteomes" id="UP001066276"/>
    </source>
</evidence>
<dbReference type="EMBL" id="JANPWB010000006">
    <property type="protein sequence ID" value="KAJ1175233.1"/>
    <property type="molecule type" value="Genomic_DNA"/>
</dbReference>
<dbReference type="InterPro" id="IPR039471">
    <property type="entry name" value="CXorf65-like"/>
</dbReference>
<sequence length="130" mass="14666">MDALYSSENTFPLVVEIELADENGQIKNLLENRHCYASEILSERETCILLAVSRPAGTTEAVFTPLLNDEDIINSKFLGKFVRLSYTGLILNIPFFSTIMKSKPAIASTVRDVSSMEEDRIFVLKQDCNW</sequence>
<keyword evidence="2" id="KW-1185">Reference proteome</keyword>
<dbReference type="Pfam" id="PF15874">
    <property type="entry name" value="Il2rg"/>
    <property type="match status" value="1"/>
</dbReference>
<organism evidence="1 2">
    <name type="scientific">Pleurodeles waltl</name>
    <name type="common">Iberian ribbed newt</name>
    <dbReference type="NCBI Taxonomy" id="8319"/>
    <lineage>
        <taxon>Eukaryota</taxon>
        <taxon>Metazoa</taxon>
        <taxon>Chordata</taxon>
        <taxon>Craniata</taxon>
        <taxon>Vertebrata</taxon>
        <taxon>Euteleostomi</taxon>
        <taxon>Amphibia</taxon>
        <taxon>Batrachia</taxon>
        <taxon>Caudata</taxon>
        <taxon>Salamandroidea</taxon>
        <taxon>Salamandridae</taxon>
        <taxon>Pleurodelinae</taxon>
        <taxon>Pleurodeles</taxon>
    </lineage>
</organism>
<accession>A0AAV7TF86</accession>
<comment type="caution">
    <text evidence="1">The sequence shown here is derived from an EMBL/GenBank/DDBJ whole genome shotgun (WGS) entry which is preliminary data.</text>
</comment>
<proteinExistence type="predicted"/>
<gene>
    <name evidence="1" type="ORF">NDU88_000524</name>
</gene>
<name>A0AAV7TF86_PLEWA</name>
<dbReference type="AlphaFoldDB" id="A0AAV7TF86"/>
<reference evidence="1" key="1">
    <citation type="journal article" date="2022" name="bioRxiv">
        <title>Sequencing and chromosome-scale assembly of the giantPleurodeles waltlgenome.</title>
        <authorList>
            <person name="Brown T."/>
            <person name="Elewa A."/>
            <person name="Iarovenko S."/>
            <person name="Subramanian E."/>
            <person name="Araus A.J."/>
            <person name="Petzold A."/>
            <person name="Susuki M."/>
            <person name="Suzuki K.-i.T."/>
            <person name="Hayashi T."/>
            <person name="Toyoda A."/>
            <person name="Oliveira C."/>
            <person name="Osipova E."/>
            <person name="Leigh N.D."/>
            <person name="Simon A."/>
            <person name="Yun M.H."/>
        </authorList>
    </citation>
    <scope>NUCLEOTIDE SEQUENCE</scope>
    <source>
        <strain evidence="1">20211129_DDA</strain>
        <tissue evidence="1">Liver</tissue>
    </source>
</reference>
<protein>
    <submittedName>
        <fullName evidence="1">Uncharacterized protein</fullName>
    </submittedName>
</protein>
<dbReference type="Proteomes" id="UP001066276">
    <property type="component" value="Chromosome 3_2"/>
</dbReference>